<protein>
    <submittedName>
        <fullName evidence="1">Uncharacterized protein</fullName>
    </submittedName>
</protein>
<evidence type="ECO:0000313" key="1">
    <source>
        <dbReference type="EMBL" id="KKK83494.1"/>
    </source>
</evidence>
<proteinExistence type="predicted"/>
<name>A0A0F9AYP1_9ZZZZ</name>
<organism evidence="1">
    <name type="scientific">marine sediment metagenome</name>
    <dbReference type="NCBI Taxonomy" id="412755"/>
    <lineage>
        <taxon>unclassified sequences</taxon>
        <taxon>metagenomes</taxon>
        <taxon>ecological metagenomes</taxon>
    </lineage>
</organism>
<dbReference type="AlphaFoldDB" id="A0A0F9AYP1"/>
<gene>
    <name evidence="1" type="ORF">LCGC14_2792840</name>
</gene>
<accession>A0A0F9AYP1</accession>
<dbReference type="EMBL" id="LAZR01052198">
    <property type="protein sequence ID" value="KKK83494.1"/>
    <property type="molecule type" value="Genomic_DNA"/>
</dbReference>
<reference evidence="1" key="1">
    <citation type="journal article" date="2015" name="Nature">
        <title>Complex archaea that bridge the gap between prokaryotes and eukaryotes.</title>
        <authorList>
            <person name="Spang A."/>
            <person name="Saw J.H."/>
            <person name="Jorgensen S.L."/>
            <person name="Zaremba-Niedzwiedzka K."/>
            <person name="Martijn J."/>
            <person name="Lind A.E."/>
            <person name="van Eijk R."/>
            <person name="Schleper C."/>
            <person name="Guy L."/>
            <person name="Ettema T.J."/>
        </authorList>
    </citation>
    <scope>NUCLEOTIDE SEQUENCE</scope>
</reference>
<feature type="non-terminal residue" evidence="1">
    <location>
        <position position="1"/>
    </location>
</feature>
<comment type="caution">
    <text evidence="1">The sequence shown here is derived from an EMBL/GenBank/DDBJ whole genome shotgun (WGS) entry which is preliminary data.</text>
</comment>
<sequence>FYEDDTDILTMGDASGFTKQIEVEGSTDDADSDITVNILTGEFAGNGSNRFKQYRWGIVDLNTVNENAILALNLDGTEVETHTVSRNGRGIVRQRLNSGRLGQRGSLRLTYTGQQDIRVGDISLIYKELGV</sequence>